<comment type="subcellular location">
    <subcellularLocation>
        <location evidence="1">Cell outer membrane</location>
    </subcellularLocation>
</comment>
<protein>
    <submittedName>
        <fullName evidence="7">Outer membrane scaffolding protein for murein synthesis (MipA/OmpV family)</fullName>
    </submittedName>
</protein>
<dbReference type="PANTHER" id="PTHR38776:SF1">
    <property type="entry name" value="MLTA-INTERACTING PROTEIN-RELATED"/>
    <property type="match status" value="1"/>
</dbReference>
<feature type="signal peptide" evidence="6">
    <location>
        <begin position="1"/>
        <end position="24"/>
    </location>
</feature>
<evidence type="ECO:0000256" key="1">
    <source>
        <dbReference type="ARBA" id="ARBA00004442"/>
    </source>
</evidence>
<evidence type="ECO:0000313" key="8">
    <source>
        <dbReference type="Proteomes" id="UP000320582"/>
    </source>
</evidence>
<dbReference type="EMBL" id="VFPT01000001">
    <property type="protein sequence ID" value="TQM92568.1"/>
    <property type="molecule type" value="Genomic_DNA"/>
</dbReference>
<gene>
    <name evidence="7" type="ORF">BD293_1177</name>
</gene>
<comment type="caution">
    <text evidence="7">The sequence shown here is derived from an EMBL/GenBank/DDBJ whole genome shotgun (WGS) entry which is preliminary data.</text>
</comment>
<dbReference type="GO" id="GO:0009279">
    <property type="term" value="C:cell outer membrane"/>
    <property type="evidence" value="ECO:0007669"/>
    <property type="project" value="UniProtKB-SubCell"/>
</dbReference>
<name>A0A543KBW1_9RHOB</name>
<accession>A0A543KBW1</accession>
<dbReference type="PANTHER" id="PTHR38776">
    <property type="entry name" value="MLTA-INTERACTING PROTEIN-RELATED"/>
    <property type="match status" value="1"/>
</dbReference>
<sequence length="258" mass="27321">MRPLFSAISTVTIAAALLSQPAFAQDRALSFSVTGGAGVSPSYFGADDHKIGPTGSFGFTGLRFGAVQLGDPDGPTQFAPGTGLRGAFRYIAKRKGKDELAGLEDVSAAVEVGVGLQHTADWWQVYGDLRYGVIGHKALSGELGMNLIYRGESGLVLHAGPRAEFGNARFARTYFGVTDAEATEAAFADAAYRPSCGFHSVGLEVGAYQPLSADWGVTGTLRYDRLRGDAAASPIVQQGQRNQISAQIGLTRHFNLRF</sequence>
<evidence type="ECO:0000256" key="4">
    <source>
        <dbReference type="ARBA" id="ARBA00023136"/>
    </source>
</evidence>
<dbReference type="InterPro" id="IPR010583">
    <property type="entry name" value="MipA"/>
</dbReference>
<evidence type="ECO:0000256" key="2">
    <source>
        <dbReference type="ARBA" id="ARBA00005722"/>
    </source>
</evidence>
<dbReference type="AlphaFoldDB" id="A0A543KBW1"/>
<keyword evidence="8" id="KW-1185">Reference proteome</keyword>
<evidence type="ECO:0000256" key="6">
    <source>
        <dbReference type="SAM" id="SignalP"/>
    </source>
</evidence>
<dbReference type="RefSeq" id="WP_142080251.1">
    <property type="nucleotide sequence ID" value="NZ_VFPT01000001.1"/>
</dbReference>
<keyword evidence="3 6" id="KW-0732">Signal</keyword>
<dbReference type="Proteomes" id="UP000320582">
    <property type="component" value="Unassembled WGS sequence"/>
</dbReference>
<proteinExistence type="inferred from homology"/>
<evidence type="ECO:0000313" key="7">
    <source>
        <dbReference type="EMBL" id="TQM92568.1"/>
    </source>
</evidence>
<keyword evidence="5" id="KW-0998">Cell outer membrane</keyword>
<comment type="similarity">
    <text evidence="2">Belongs to the MipA/OmpV family.</text>
</comment>
<dbReference type="OrthoDB" id="5462484at2"/>
<dbReference type="Pfam" id="PF06629">
    <property type="entry name" value="MipA"/>
    <property type="match status" value="1"/>
</dbReference>
<feature type="chain" id="PRO_5022206176" evidence="6">
    <location>
        <begin position="25"/>
        <end position="258"/>
    </location>
</feature>
<organism evidence="7 8">
    <name type="scientific">Roseinatronobacter monicus</name>
    <dbReference type="NCBI Taxonomy" id="393481"/>
    <lineage>
        <taxon>Bacteria</taxon>
        <taxon>Pseudomonadati</taxon>
        <taxon>Pseudomonadota</taxon>
        <taxon>Alphaproteobacteria</taxon>
        <taxon>Rhodobacterales</taxon>
        <taxon>Paracoccaceae</taxon>
        <taxon>Roseinatronobacter</taxon>
    </lineage>
</organism>
<evidence type="ECO:0000256" key="5">
    <source>
        <dbReference type="ARBA" id="ARBA00023237"/>
    </source>
</evidence>
<reference evidence="7 8" key="1">
    <citation type="submission" date="2019-06" db="EMBL/GenBank/DDBJ databases">
        <title>Genomic Encyclopedia of Archaeal and Bacterial Type Strains, Phase II (KMG-II): from individual species to whole genera.</title>
        <authorList>
            <person name="Goeker M."/>
        </authorList>
    </citation>
    <scope>NUCLEOTIDE SEQUENCE [LARGE SCALE GENOMIC DNA]</scope>
    <source>
        <strain evidence="7 8">DSM 18423</strain>
    </source>
</reference>
<keyword evidence="4" id="KW-0472">Membrane</keyword>
<evidence type="ECO:0000256" key="3">
    <source>
        <dbReference type="ARBA" id="ARBA00022729"/>
    </source>
</evidence>